<dbReference type="SUPFAM" id="SSF53335">
    <property type="entry name" value="S-adenosyl-L-methionine-dependent methyltransferases"/>
    <property type="match status" value="1"/>
</dbReference>
<dbReference type="PANTHER" id="PTHR43712:SF1">
    <property type="entry name" value="HYPOTHETICAL O-METHYLTRANSFERASE (EUROFUNG)-RELATED"/>
    <property type="match status" value="1"/>
</dbReference>
<keyword evidence="3" id="KW-0949">S-adenosyl-L-methionine</keyword>
<protein>
    <recommendedName>
        <fullName evidence="4">O-methyltransferase C-terminal domain-containing protein</fullName>
    </recommendedName>
</protein>
<dbReference type="InterPro" id="IPR001077">
    <property type="entry name" value="COMT_C"/>
</dbReference>
<dbReference type="Gene3D" id="3.40.50.150">
    <property type="entry name" value="Vaccinia Virus protein VP39"/>
    <property type="match status" value="2"/>
</dbReference>
<dbReference type="GO" id="GO:0008171">
    <property type="term" value="F:O-methyltransferase activity"/>
    <property type="evidence" value="ECO:0007669"/>
    <property type="project" value="InterPro"/>
</dbReference>
<comment type="caution">
    <text evidence="5">The sequence shown here is derived from an EMBL/GenBank/DDBJ whole genome shotgun (WGS) entry which is preliminary data.</text>
</comment>
<feature type="domain" description="O-methyltransferase C-terminal" evidence="4">
    <location>
        <begin position="71"/>
        <end position="158"/>
    </location>
</feature>
<dbReference type="Pfam" id="PF00891">
    <property type="entry name" value="Methyltransf_2"/>
    <property type="match status" value="1"/>
</dbReference>
<evidence type="ECO:0000313" key="6">
    <source>
        <dbReference type="Proteomes" id="UP000094569"/>
    </source>
</evidence>
<dbReference type="InterPro" id="IPR016461">
    <property type="entry name" value="COMT-like"/>
</dbReference>
<reference evidence="5 6" key="1">
    <citation type="journal article" date="2016" name="BMC Genomics">
        <title>Comparative genomic and transcriptomic analyses of the Fuzhuan brick tea-fermentation fungus Aspergillus cristatus.</title>
        <authorList>
            <person name="Ge Y."/>
            <person name="Wang Y."/>
            <person name="Liu Y."/>
            <person name="Tan Y."/>
            <person name="Ren X."/>
            <person name="Zhang X."/>
            <person name="Hyde K.D."/>
            <person name="Liu Y."/>
            <person name="Liu Z."/>
        </authorList>
    </citation>
    <scope>NUCLEOTIDE SEQUENCE [LARGE SCALE GENOMIC DNA]</scope>
    <source>
        <strain evidence="5 6">GZAAS20.1005</strain>
    </source>
</reference>
<dbReference type="AlphaFoldDB" id="A0A1E3BQU3"/>
<dbReference type="PANTHER" id="PTHR43712">
    <property type="entry name" value="PUTATIVE (AFU_ORTHOLOGUE AFUA_4G14580)-RELATED"/>
    <property type="match status" value="1"/>
</dbReference>
<name>A0A1E3BQU3_ASPCR</name>
<organism evidence="5 6">
    <name type="scientific">Aspergillus cristatus</name>
    <name type="common">Chinese Fuzhuan brick tea-fermentation fungus</name>
    <name type="synonym">Eurotium cristatum</name>
    <dbReference type="NCBI Taxonomy" id="573508"/>
    <lineage>
        <taxon>Eukaryota</taxon>
        <taxon>Fungi</taxon>
        <taxon>Dikarya</taxon>
        <taxon>Ascomycota</taxon>
        <taxon>Pezizomycotina</taxon>
        <taxon>Eurotiomycetes</taxon>
        <taxon>Eurotiomycetidae</taxon>
        <taxon>Eurotiales</taxon>
        <taxon>Aspergillaceae</taxon>
        <taxon>Aspergillus</taxon>
        <taxon>Aspergillus subgen. Aspergillus</taxon>
    </lineage>
</organism>
<dbReference type="Proteomes" id="UP000094569">
    <property type="component" value="Unassembled WGS sequence"/>
</dbReference>
<evidence type="ECO:0000313" key="5">
    <source>
        <dbReference type="EMBL" id="ODM23151.1"/>
    </source>
</evidence>
<evidence type="ECO:0000256" key="3">
    <source>
        <dbReference type="ARBA" id="ARBA00022691"/>
    </source>
</evidence>
<evidence type="ECO:0000256" key="2">
    <source>
        <dbReference type="ARBA" id="ARBA00022679"/>
    </source>
</evidence>
<keyword evidence="6" id="KW-1185">Reference proteome</keyword>
<accession>A0A1E3BQU3</accession>
<dbReference type="VEuPathDB" id="FungiDB:SI65_00740"/>
<dbReference type="OrthoDB" id="1535081at2759"/>
<evidence type="ECO:0000259" key="4">
    <source>
        <dbReference type="Pfam" id="PF00891"/>
    </source>
</evidence>
<dbReference type="EMBL" id="JXNT01000001">
    <property type="protein sequence ID" value="ODM23151.1"/>
    <property type="molecule type" value="Genomic_DNA"/>
</dbReference>
<dbReference type="InterPro" id="IPR029063">
    <property type="entry name" value="SAM-dependent_MTases_sf"/>
</dbReference>
<dbReference type="PROSITE" id="PS51683">
    <property type="entry name" value="SAM_OMT_II"/>
    <property type="match status" value="1"/>
</dbReference>
<keyword evidence="2" id="KW-0808">Transferase</keyword>
<proteinExistence type="predicted"/>
<dbReference type="GO" id="GO:0032259">
    <property type="term" value="P:methylation"/>
    <property type="evidence" value="ECO:0007669"/>
    <property type="project" value="UniProtKB-KW"/>
</dbReference>
<gene>
    <name evidence="5" type="ORF">SI65_00740</name>
</gene>
<evidence type="ECO:0000256" key="1">
    <source>
        <dbReference type="ARBA" id="ARBA00022603"/>
    </source>
</evidence>
<dbReference type="GO" id="GO:0044550">
    <property type="term" value="P:secondary metabolite biosynthetic process"/>
    <property type="evidence" value="ECO:0007669"/>
    <property type="project" value="UniProtKB-ARBA"/>
</dbReference>
<keyword evidence="1" id="KW-0489">Methyltransferase</keyword>
<sequence length="163" mass="18804">MEGQRTNHPFWCDWFPVQERILNHEGLDLKKPLLVDIGGGRGHDLIHFREQFPDAPGTLILEELPSVLVEKQPVHGARAYYFKHVLHDWSDEKATIILNNLKPAMKHGYSKLLIEEFILPDRNAQALPRMTDVAVMVFCSGIERTRKQWANLLQSVGLRILNF</sequence>
<dbReference type="STRING" id="573508.A0A1E3BQU3"/>